<evidence type="ECO:0000256" key="4">
    <source>
        <dbReference type="ARBA" id="ARBA00022801"/>
    </source>
</evidence>
<dbReference type="PANTHER" id="PTHR11668">
    <property type="entry name" value="SERINE/THREONINE PROTEIN PHOSPHATASE"/>
    <property type="match status" value="1"/>
</dbReference>
<feature type="signal peptide" evidence="9">
    <location>
        <begin position="1"/>
        <end position="20"/>
    </location>
</feature>
<dbReference type="SMART" id="SM00156">
    <property type="entry name" value="PP2Ac"/>
    <property type="match status" value="1"/>
</dbReference>
<evidence type="ECO:0000256" key="3">
    <source>
        <dbReference type="ARBA" id="ARBA00022723"/>
    </source>
</evidence>
<comment type="caution">
    <text evidence="11">The sequence shown here is derived from an EMBL/GenBank/DDBJ whole genome shotgun (WGS) entry which is preliminary data.</text>
</comment>
<feature type="domain" description="Serine/threonine specific protein phosphatases" evidence="10">
    <location>
        <begin position="61"/>
        <end position="455"/>
    </location>
</feature>
<keyword evidence="12" id="KW-1185">Reference proteome</keyword>
<comment type="catalytic activity">
    <reaction evidence="8">
        <text>O-phospho-L-threonyl-[protein] + H2O = L-threonyl-[protein] + phosphate</text>
        <dbReference type="Rhea" id="RHEA:47004"/>
        <dbReference type="Rhea" id="RHEA-COMP:11060"/>
        <dbReference type="Rhea" id="RHEA-COMP:11605"/>
        <dbReference type="ChEBI" id="CHEBI:15377"/>
        <dbReference type="ChEBI" id="CHEBI:30013"/>
        <dbReference type="ChEBI" id="CHEBI:43474"/>
        <dbReference type="ChEBI" id="CHEBI:61977"/>
        <dbReference type="EC" id="3.1.3.16"/>
    </reaction>
</comment>
<evidence type="ECO:0000256" key="1">
    <source>
        <dbReference type="ARBA" id="ARBA00001936"/>
    </source>
</evidence>
<comment type="cofactor">
    <cofactor evidence="1">
        <name>Mn(2+)</name>
        <dbReference type="ChEBI" id="CHEBI:29035"/>
    </cofactor>
</comment>
<dbReference type="SUPFAM" id="SSF56300">
    <property type="entry name" value="Metallo-dependent phosphatases"/>
    <property type="match status" value="1"/>
</dbReference>
<dbReference type="PANTHER" id="PTHR11668:SF300">
    <property type="entry name" value="SERINE_THREONINE-PROTEIN PHOSPHATASE"/>
    <property type="match status" value="1"/>
</dbReference>
<evidence type="ECO:0000256" key="8">
    <source>
        <dbReference type="ARBA" id="ARBA00048336"/>
    </source>
</evidence>
<feature type="chain" id="PRO_5045123880" description="protein-serine/threonine phosphatase" evidence="9">
    <location>
        <begin position="21"/>
        <end position="477"/>
    </location>
</feature>
<evidence type="ECO:0000256" key="6">
    <source>
        <dbReference type="ARBA" id="ARBA00023211"/>
    </source>
</evidence>
<gene>
    <name evidence="11" type="ORF">BLNAU_1115</name>
</gene>
<name>A0ABQ9YJU1_9EUKA</name>
<dbReference type="PRINTS" id="PR00114">
    <property type="entry name" value="STPHPHTASE"/>
</dbReference>
<accession>A0ABQ9YJU1</accession>
<keyword evidence="9" id="KW-0732">Signal</keyword>
<dbReference type="InterPro" id="IPR006186">
    <property type="entry name" value="Ser/Thr-sp_prot-phosphatase"/>
</dbReference>
<keyword evidence="3" id="KW-0479">Metal-binding</keyword>
<evidence type="ECO:0000256" key="2">
    <source>
        <dbReference type="ARBA" id="ARBA00013081"/>
    </source>
</evidence>
<keyword evidence="4" id="KW-0378">Hydrolase</keyword>
<evidence type="ECO:0000313" key="11">
    <source>
        <dbReference type="EMBL" id="KAK2964034.1"/>
    </source>
</evidence>
<evidence type="ECO:0000259" key="10">
    <source>
        <dbReference type="SMART" id="SM00156"/>
    </source>
</evidence>
<keyword evidence="5" id="KW-0904">Protein phosphatase</keyword>
<evidence type="ECO:0000313" key="12">
    <source>
        <dbReference type="Proteomes" id="UP001281761"/>
    </source>
</evidence>
<reference evidence="11 12" key="1">
    <citation type="journal article" date="2022" name="bioRxiv">
        <title>Genomics of Preaxostyla Flagellates Illuminates Evolutionary Transitions and the Path Towards Mitochondrial Loss.</title>
        <authorList>
            <person name="Novak L.V.F."/>
            <person name="Treitli S.C."/>
            <person name="Pyrih J."/>
            <person name="Halakuc P."/>
            <person name="Pipaliya S.V."/>
            <person name="Vacek V."/>
            <person name="Brzon O."/>
            <person name="Soukal P."/>
            <person name="Eme L."/>
            <person name="Dacks J.B."/>
            <person name="Karnkowska A."/>
            <person name="Elias M."/>
            <person name="Hampl V."/>
        </authorList>
    </citation>
    <scope>NUCLEOTIDE SEQUENCE [LARGE SCALE GENOMIC DNA]</scope>
    <source>
        <strain evidence="11">NAU3</strain>
        <tissue evidence="11">Gut</tissue>
    </source>
</reference>
<evidence type="ECO:0000256" key="9">
    <source>
        <dbReference type="SAM" id="SignalP"/>
    </source>
</evidence>
<proteinExistence type="predicted"/>
<dbReference type="Gene3D" id="3.60.21.10">
    <property type="match status" value="1"/>
</dbReference>
<comment type="catalytic activity">
    <reaction evidence="7">
        <text>O-phospho-L-seryl-[protein] + H2O = L-seryl-[protein] + phosphate</text>
        <dbReference type="Rhea" id="RHEA:20629"/>
        <dbReference type="Rhea" id="RHEA-COMP:9863"/>
        <dbReference type="Rhea" id="RHEA-COMP:11604"/>
        <dbReference type="ChEBI" id="CHEBI:15377"/>
        <dbReference type="ChEBI" id="CHEBI:29999"/>
        <dbReference type="ChEBI" id="CHEBI:43474"/>
        <dbReference type="ChEBI" id="CHEBI:83421"/>
        <dbReference type="EC" id="3.1.3.16"/>
    </reaction>
</comment>
<protein>
    <recommendedName>
        <fullName evidence="2">protein-serine/threonine phosphatase</fullName>
        <ecNumber evidence="2">3.1.3.16</ecNumber>
    </recommendedName>
</protein>
<dbReference type="InterPro" id="IPR029052">
    <property type="entry name" value="Metallo-depent_PP-like"/>
</dbReference>
<sequence length="477" mass="53353">MFLLLPLLLFVIIFSHQKESESIYRPSETVVIDSSLPFSFPPKSISELDRLESRVRSGSVFPEWFISQTLSKFESAFNDTPPIISLPSDHWTQGTHICNHSTHIIGDLDGNLTSLLTILREAGLPSDTNHLVFLGNMTGNLPTSLETLLLLFSLKLEHPSSVVLILGRNEHSAISPTNSTDNLRFFSKYAGNSTAETQHSPSALSDQLSAALTTLPLGLVIERLAPNEHLRMDLGRIFEIDKTVGGVFNSHSFYSADLSQSLLLVHSGFPITDSTETDFKKLQLKDLNTTEMRKTLLGMRRNGTGMEGKEEQDRLSFISQVLRNKPRKPSRLFRLKTKISPFRPSPISWCDDIKSKMKKRENEISTLKRQDTNTPAFYNNAAQTNNFLETNNLSLLIRADESLPSGYFLSHSVSIVSIGATSTARGTPRHCFLSLTFREDSSSQNASDSVYRPVLIARRLFVDEGVKMDLPLTHQDL</sequence>
<evidence type="ECO:0000256" key="5">
    <source>
        <dbReference type="ARBA" id="ARBA00022912"/>
    </source>
</evidence>
<evidence type="ECO:0000256" key="7">
    <source>
        <dbReference type="ARBA" id="ARBA00047761"/>
    </source>
</evidence>
<keyword evidence="6" id="KW-0464">Manganese</keyword>
<dbReference type="EC" id="3.1.3.16" evidence="2"/>
<organism evidence="11 12">
    <name type="scientific">Blattamonas nauphoetae</name>
    <dbReference type="NCBI Taxonomy" id="2049346"/>
    <lineage>
        <taxon>Eukaryota</taxon>
        <taxon>Metamonada</taxon>
        <taxon>Preaxostyla</taxon>
        <taxon>Oxymonadida</taxon>
        <taxon>Blattamonas</taxon>
    </lineage>
</organism>
<dbReference type="Proteomes" id="UP001281761">
    <property type="component" value="Unassembled WGS sequence"/>
</dbReference>
<dbReference type="InterPro" id="IPR050341">
    <property type="entry name" value="PP1_catalytic_subunit"/>
</dbReference>
<dbReference type="EMBL" id="JARBJD010000004">
    <property type="protein sequence ID" value="KAK2964034.1"/>
    <property type="molecule type" value="Genomic_DNA"/>
</dbReference>